<evidence type="ECO:0000313" key="2">
    <source>
        <dbReference type="Proteomes" id="UP000624701"/>
    </source>
</evidence>
<organism evidence="1 2">
    <name type="scientific">Winogradskyella haliclonae</name>
    <dbReference type="NCBI Taxonomy" id="2048558"/>
    <lineage>
        <taxon>Bacteria</taxon>
        <taxon>Pseudomonadati</taxon>
        <taxon>Bacteroidota</taxon>
        <taxon>Flavobacteriia</taxon>
        <taxon>Flavobacteriales</taxon>
        <taxon>Flavobacteriaceae</taxon>
        <taxon>Winogradskyella</taxon>
    </lineage>
</organism>
<dbReference type="PROSITE" id="PS51257">
    <property type="entry name" value="PROKAR_LIPOPROTEIN"/>
    <property type="match status" value="1"/>
</dbReference>
<dbReference type="RefSeq" id="WP_188373769.1">
    <property type="nucleotide sequence ID" value="NZ_BMDQ01000001.1"/>
</dbReference>
<protein>
    <submittedName>
        <fullName evidence="1">Uncharacterized protein</fullName>
    </submittedName>
</protein>
<dbReference type="EMBL" id="BMDQ01000001">
    <property type="protein sequence ID" value="GGI56875.1"/>
    <property type="molecule type" value="Genomic_DNA"/>
</dbReference>
<proteinExistence type="predicted"/>
<keyword evidence="2" id="KW-1185">Reference proteome</keyword>
<reference evidence="2" key="1">
    <citation type="journal article" date="2019" name="Int. J. Syst. Evol. Microbiol.">
        <title>The Global Catalogue of Microorganisms (GCM) 10K type strain sequencing project: providing services to taxonomists for standard genome sequencing and annotation.</title>
        <authorList>
            <consortium name="The Broad Institute Genomics Platform"/>
            <consortium name="The Broad Institute Genome Sequencing Center for Infectious Disease"/>
            <person name="Wu L."/>
            <person name="Ma J."/>
        </authorList>
    </citation>
    <scope>NUCLEOTIDE SEQUENCE [LARGE SCALE GENOMIC DNA]</scope>
    <source>
        <strain evidence="2">CCM 8681</strain>
    </source>
</reference>
<name>A0ABQ2BWQ2_9FLAO</name>
<gene>
    <name evidence="1" type="ORF">GCM10011444_11840</name>
</gene>
<accession>A0ABQ2BWQ2</accession>
<comment type="caution">
    <text evidence="1">The sequence shown here is derived from an EMBL/GenBank/DDBJ whole genome shotgun (WGS) entry which is preliminary data.</text>
</comment>
<dbReference type="Proteomes" id="UP000624701">
    <property type="component" value="Unassembled WGS sequence"/>
</dbReference>
<evidence type="ECO:0000313" key="1">
    <source>
        <dbReference type="EMBL" id="GGI56875.1"/>
    </source>
</evidence>
<sequence>MKNKTYTYLILIFGFLFSCDKNQKSLDNTNTKKNECGLENGNYKVIYTQLYSELPESGFKIINDTLIWNFPEIDTFLIKKGIKNRFSFENTKKVDTIGLSDFQKAIVISEMRSFYEIVGCKKDTLDFIKKIDLYITSSIGKFIKID</sequence>